<protein>
    <submittedName>
        <fullName evidence="1">Uncharacterized protein DUF3553</fullName>
    </submittedName>
</protein>
<name>A0A562VN63_9BACT</name>
<dbReference type="InterPro" id="IPR021938">
    <property type="entry name" value="DUF3553"/>
</dbReference>
<dbReference type="Proteomes" id="UP000319449">
    <property type="component" value="Unassembled WGS sequence"/>
</dbReference>
<accession>A0A562VN63</accession>
<evidence type="ECO:0000313" key="1">
    <source>
        <dbReference type="EMBL" id="TWJ19194.1"/>
    </source>
</evidence>
<organism evidence="1 2">
    <name type="scientific">Geobacter argillaceus</name>
    <dbReference type="NCBI Taxonomy" id="345631"/>
    <lineage>
        <taxon>Bacteria</taxon>
        <taxon>Pseudomonadati</taxon>
        <taxon>Thermodesulfobacteriota</taxon>
        <taxon>Desulfuromonadia</taxon>
        <taxon>Geobacterales</taxon>
        <taxon>Geobacteraceae</taxon>
        <taxon>Geobacter</taxon>
    </lineage>
</organism>
<sequence length="86" mass="9368">MIIKRGIAVSHSGAMEWGVGKVVGVNDLKATIQFSDGIIRKIASSHYTILQPADSAAFVPIPDDVPVIKIRRAPTKRVKKVKQSEM</sequence>
<comment type="caution">
    <text evidence="1">The sequence shown here is derived from an EMBL/GenBank/DDBJ whole genome shotgun (WGS) entry which is preliminary data.</text>
</comment>
<dbReference type="EMBL" id="VLLN01000010">
    <property type="protein sequence ID" value="TWJ19194.1"/>
    <property type="molecule type" value="Genomic_DNA"/>
</dbReference>
<dbReference type="Pfam" id="PF12073">
    <property type="entry name" value="DUF3553"/>
    <property type="match status" value="1"/>
</dbReference>
<reference evidence="1 2" key="1">
    <citation type="submission" date="2019-07" db="EMBL/GenBank/DDBJ databases">
        <title>Genomic Encyclopedia of Archaeal and Bacterial Type Strains, Phase II (KMG-II): from individual species to whole genera.</title>
        <authorList>
            <person name="Goeker M."/>
        </authorList>
    </citation>
    <scope>NUCLEOTIDE SEQUENCE [LARGE SCALE GENOMIC DNA]</scope>
    <source>
        <strain evidence="1 2">ATCC BAA-1139</strain>
    </source>
</reference>
<dbReference type="AlphaFoldDB" id="A0A562VN63"/>
<dbReference type="RefSeq" id="WP_145021696.1">
    <property type="nucleotide sequence ID" value="NZ_VLLN01000010.1"/>
</dbReference>
<evidence type="ECO:0000313" key="2">
    <source>
        <dbReference type="Proteomes" id="UP000319449"/>
    </source>
</evidence>
<dbReference type="OrthoDB" id="5397290at2"/>
<keyword evidence="2" id="KW-1185">Reference proteome</keyword>
<gene>
    <name evidence="1" type="ORF">JN12_01884</name>
</gene>
<proteinExistence type="predicted"/>